<dbReference type="EMBL" id="JTFC01000015">
    <property type="protein sequence ID" value="RUS57659.1"/>
    <property type="molecule type" value="Genomic_DNA"/>
</dbReference>
<dbReference type="Proteomes" id="UP000288623">
    <property type="component" value="Unassembled WGS sequence"/>
</dbReference>
<dbReference type="OrthoDB" id="2842340at2"/>
<accession>A0A433RWM6</accession>
<name>A0A433RWM6_9BACL</name>
<evidence type="ECO:0000313" key="2">
    <source>
        <dbReference type="Proteomes" id="UP000288623"/>
    </source>
</evidence>
<protein>
    <submittedName>
        <fullName evidence="1">Uncharacterized protein</fullName>
    </submittedName>
</protein>
<reference evidence="1 2" key="1">
    <citation type="submission" date="2014-11" db="EMBL/GenBank/DDBJ databases">
        <title>Genome sequence and analysis of novel Kurthia sp.</title>
        <authorList>
            <person name="Lawson J.N."/>
            <person name="Gonzalez J.E."/>
            <person name="Rinauldi L."/>
            <person name="Xuan Z."/>
            <person name="Firman A."/>
            <person name="Shaddox L."/>
            <person name="Trudeau A."/>
            <person name="Shah S."/>
            <person name="Reiman D."/>
        </authorList>
    </citation>
    <scope>NUCLEOTIDE SEQUENCE [LARGE SCALE GENOMIC DNA]</scope>
    <source>
        <strain evidence="1 2">3B1D</strain>
    </source>
</reference>
<sequence>MEKYDKGGFYELSLELTEGQLVQALERLHTDNVVGIAHFTGDYVELQGQLRVAEGRVPCVVTAMQSEGETSWLTLSVSPKVLRRTGSAAINEAFITVAEQLNPFLLGLIGEEVNGITSHEDVNVEEFPNIIILLKDAQQKRGFQIYGQ</sequence>
<proteinExistence type="predicted"/>
<comment type="caution">
    <text evidence="1">The sequence shown here is derived from an EMBL/GenBank/DDBJ whole genome shotgun (WGS) entry which is preliminary data.</text>
</comment>
<evidence type="ECO:0000313" key="1">
    <source>
        <dbReference type="EMBL" id="RUS57659.1"/>
    </source>
</evidence>
<dbReference type="RefSeq" id="WP_126989764.1">
    <property type="nucleotide sequence ID" value="NZ_JTFC01000015.1"/>
</dbReference>
<organism evidence="1 2">
    <name type="scientific">Candidatus Kurthia intestinigallinarum</name>
    <dbReference type="NCBI Taxonomy" id="1562256"/>
    <lineage>
        <taxon>Bacteria</taxon>
        <taxon>Bacillati</taxon>
        <taxon>Bacillota</taxon>
        <taxon>Bacilli</taxon>
        <taxon>Bacillales</taxon>
        <taxon>Caryophanaceae</taxon>
        <taxon>Kurthia</taxon>
    </lineage>
</organism>
<dbReference type="AlphaFoldDB" id="A0A433RWM6"/>
<keyword evidence="2" id="KW-1185">Reference proteome</keyword>
<gene>
    <name evidence="1" type="ORF">QI30_04495</name>
</gene>